<organism evidence="3 4">
    <name type="scientific">Hyphomicrobium facile</name>
    <dbReference type="NCBI Taxonomy" id="51670"/>
    <lineage>
        <taxon>Bacteria</taxon>
        <taxon>Pseudomonadati</taxon>
        <taxon>Pseudomonadota</taxon>
        <taxon>Alphaproteobacteria</taxon>
        <taxon>Hyphomicrobiales</taxon>
        <taxon>Hyphomicrobiaceae</taxon>
        <taxon>Hyphomicrobium</taxon>
    </lineage>
</organism>
<comment type="similarity">
    <text evidence="1">Belongs to the FlgA family.</text>
</comment>
<dbReference type="EMBL" id="FPCH01000003">
    <property type="protein sequence ID" value="SFV37247.1"/>
    <property type="molecule type" value="Genomic_DNA"/>
</dbReference>
<gene>
    <name evidence="3" type="ORF">SAMN04488557_3065</name>
</gene>
<comment type="function">
    <text evidence="1">Involved in the assembly process of the P-ring formation. It may associate with FlgF on the rod constituting a structure essential for the P-ring assembly or may act as a modulator protein for the P-ring assembly.</text>
</comment>
<dbReference type="AlphaFoldDB" id="A0A1I7NRD0"/>
<dbReference type="PANTHER" id="PTHR36307">
    <property type="entry name" value="FLAGELLA BASAL BODY P-RING FORMATION PROTEIN FLGA"/>
    <property type="match status" value="1"/>
</dbReference>
<dbReference type="Proteomes" id="UP000199423">
    <property type="component" value="Unassembled WGS sequence"/>
</dbReference>
<feature type="domain" description="Flagella basal body P-ring formation protein FlgA SAF" evidence="2">
    <location>
        <begin position="36"/>
        <end position="159"/>
    </location>
</feature>
<dbReference type="RefSeq" id="WP_244531281.1">
    <property type="nucleotide sequence ID" value="NZ_FPCH01000003.1"/>
</dbReference>
<evidence type="ECO:0000256" key="1">
    <source>
        <dbReference type="RuleBase" id="RU362063"/>
    </source>
</evidence>
<dbReference type="Pfam" id="PF13144">
    <property type="entry name" value="ChapFlgA"/>
    <property type="match status" value="1"/>
</dbReference>
<name>A0A1I7NRD0_9HYPH</name>
<evidence type="ECO:0000313" key="3">
    <source>
        <dbReference type="EMBL" id="SFV37247.1"/>
    </source>
</evidence>
<keyword evidence="1" id="KW-0574">Periplasm</keyword>
<protein>
    <recommendedName>
        <fullName evidence="1">Flagella basal body P-ring formation protein FlgA</fullName>
    </recommendedName>
</protein>
<dbReference type="GO" id="GO:0042597">
    <property type="term" value="C:periplasmic space"/>
    <property type="evidence" value="ECO:0007669"/>
    <property type="project" value="UniProtKB-SubCell"/>
</dbReference>
<keyword evidence="3" id="KW-0969">Cilium</keyword>
<comment type="subcellular location">
    <subcellularLocation>
        <location evidence="1">Periplasm</location>
    </subcellularLocation>
</comment>
<dbReference type="CDD" id="cd11614">
    <property type="entry name" value="SAF_CpaB_FlgA_like"/>
    <property type="match status" value="1"/>
</dbReference>
<dbReference type="InterPro" id="IPR039246">
    <property type="entry name" value="Flagellar_FlgA"/>
</dbReference>
<keyword evidence="1" id="KW-1005">Bacterial flagellum biogenesis</keyword>
<reference evidence="4" key="1">
    <citation type="submission" date="2016-10" db="EMBL/GenBank/DDBJ databases">
        <authorList>
            <person name="Varghese N."/>
            <person name="Submissions S."/>
        </authorList>
    </citation>
    <scope>NUCLEOTIDE SEQUENCE [LARGE SCALE GENOMIC DNA]</scope>
    <source>
        <strain evidence="4">DSM 1565</strain>
    </source>
</reference>
<accession>A0A1I7NRD0</accession>
<dbReference type="InterPro" id="IPR017585">
    <property type="entry name" value="SAF_FlgA"/>
</dbReference>
<dbReference type="GO" id="GO:0044780">
    <property type="term" value="P:bacterial-type flagellum assembly"/>
    <property type="evidence" value="ECO:0007669"/>
    <property type="project" value="InterPro"/>
</dbReference>
<evidence type="ECO:0000259" key="2">
    <source>
        <dbReference type="Pfam" id="PF13144"/>
    </source>
</evidence>
<feature type="chain" id="PRO_5011329247" description="Flagella basal body P-ring formation protein FlgA" evidence="1">
    <location>
        <begin position="31"/>
        <end position="162"/>
    </location>
</feature>
<feature type="signal peptide" evidence="1">
    <location>
        <begin position="1"/>
        <end position="30"/>
    </location>
</feature>
<dbReference type="PANTHER" id="PTHR36307:SF1">
    <property type="entry name" value="FLAGELLA BASAL BODY P-RING FORMATION PROTEIN FLGA"/>
    <property type="match status" value="1"/>
</dbReference>
<dbReference type="Gene3D" id="2.30.30.760">
    <property type="match status" value="1"/>
</dbReference>
<sequence>MIRVRSMRNTRGFAAATLLAIFAASAVAHATEGGRTVFVPRAVIYPGDVITTETLVERKLLVNPNNPPVFGERSEELLGKVARRTLLPGELIPGTAVKTQELIKQGKTYKLTYESPFVSIVGVGVPLQSGSAGEIINVRNPDTGLIIKARIKADQTLTVDDQ</sequence>
<dbReference type="STRING" id="51670.SAMN04488557_3065"/>
<keyword evidence="1" id="KW-0732">Signal</keyword>
<dbReference type="NCBIfam" id="TIGR03170">
    <property type="entry name" value="flgA_cterm"/>
    <property type="match status" value="1"/>
</dbReference>
<keyword evidence="4" id="KW-1185">Reference proteome</keyword>
<evidence type="ECO:0000313" key="4">
    <source>
        <dbReference type="Proteomes" id="UP000199423"/>
    </source>
</evidence>
<keyword evidence="3" id="KW-0966">Cell projection</keyword>
<keyword evidence="3" id="KW-0282">Flagellum</keyword>
<proteinExistence type="inferred from homology"/>